<evidence type="ECO:0000256" key="13">
    <source>
        <dbReference type="ARBA" id="ARBA00023004"/>
    </source>
</evidence>
<sequence>MIKQRRLLLKSSVATGTIAVAASAGLLAPQAVLAEMSRDGFTAKTLDDAVKNATGGSPTESADIEIKAPDIAENGAVVPVTVSSSLPNVEAMYIFAANNPTPLTSAYELADGAEAYVSTRIKMGKTADVVAVVKSDGALFSAKKEVKVTIGGCGASREEWEAIEEFPPYELNIESGEELFNTPFANGKSYADCFENGGIGIRQNYPYFDTEKGQVVTLEIAINDCRVENGEKPLRGKKGDIADISAYMAYTSRGNILDIKIPDDPRALAAYERGKKIFYTKRGQLNMACADCHWNYTGYKVRTELLGPSLGQPTHFPVYRSKWGELGTLHRRYAGCNEQVRAKPFKAQACNWVDSAGRQSNELPQLTVIVNDDELPENQAIVLTESRSQQIDLSLSSDTDGEVIEYANYLVNQGRLEQCNGLIDIQNAANLLNEACEPGLSKDNCAVNVIANGSAGEQNSETRPGQFTIVPPALKSPIGLIYRWSAIDNDGGVSSRDITYCIKTTNDEPIGEDDHYQVEYDGTLTIPQIQYNADCSISSGGESVLGNDSDNAGADSECLAAELLTPPSNALNDFAGSFNAGGGFTYTHDGSSGSSHDSFTYRAFDGEFYSNPVTVHINVDQGSNVSPFAGDDEFTVVSNSTSNSLFVTANDWDPEGYPLSIESIVSQPDKGGSARINADGYIFYTPLTGFYGVEKFEYRVVDAAGLSDEATVSVYVSNSGYNPVAVDDTISAISGKWQYLRVLDNDFDPVNDSKLRITKISVPDQAGRLFIDIGGKLLIYRSARGFVGTETFQYTVRNSLGKLSVGNVTINVAP</sequence>
<dbReference type="NCBIfam" id="TIGR04484">
    <property type="entry name" value="thiosulf_SoxA"/>
    <property type="match status" value="1"/>
</dbReference>
<dbReference type="Pfam" id="PF21342">
    <property type="entry name" value="SoxA-TsdA_cyt-c"/>
    <property type="match status" value="1"/>
</dbReference>
<keyword evidence="7" id="KW-0349">Heme</keyword>
<evidence type="ECO:0000256" key="8">
    <source>
        <dbReference type="ARBA" id="ARBA00022679"/>
    </source>
</evidence>
<comment type="subcellular location">
    <subcellularLocation>
        <location evidence="2">Periplasm</location>
    </subcellularLocation>
</comment>
<dbReference type="NCBIfam" id="NF012211">
    <property type="entry name" value="tand_rpt_95"/>
    <property type="match status" value="1"/>
</dbReference>
<keyword evidence="9" id="KW-0479">Metal-binding</keyword>
<keyword evidence="6" id="KW-0813">Transport</keyword>
<dbReference type="InterPro" id="IPR009056">
    <property type="entry name" value="Cyt_c-like_dom"/>
</dbReference>
<comment type="similarity">
    <text evidence="14">Belongs to the SoxA family.</text>
</comment>
<dbReference type="Gene3D" id="2.60.40.2470">
    <property type="entry name" value="SoxY domain"/>
    <property type="match status" value="1"/>
</dbReference>
<dbReference type="GO" id="GO:0070069">
    <property type="term" value="C:cytochrome complex"/>
    <property type="evidence" value="ECO:0007669"/>
    <property type="project" value="InterPro"/>
</dbReference>
<dbReference type="InterPro" id="IPR032711">
    <property type="entry name" value="SoxY"/>
</dbReference>
<evidence type="ECO:0000256" key="1">
    <source>
        <dbReference type="ARBA" id="ARBA00002555"/>
    </source>
</evidence>
<dbReference type="GO" id="GO:0046872">
    <property type="term" value="F:metal ion binding"/>
    <property type="evidence" value="ECO:0007669"/>
    <property type="project" value="UniProtKB-KW"/>
</dbReference>
<keyword evidence="10" id="KW-0732">Signal</keyword>
<dbReference type="InterPro" id="IPR025710">
    <property type="entry name" value="SoxA"/>
</dbReference>
<dbReference type="SUPFAM" id="SSF46626">
    <property type="entry name" value="Cytochrome c"/>
    <property type="match status" value="2"/>
</dbReference>
<evidence type="ECO:0000256" key="9">
    <source>
        <dbReference type="ARBA" id="ARBA00022723"/>
    </source>
</evidence>
<evidence type="ECO:0000256" key="15">
    <source>
        <dbReference type="ARBA" id="ARBA00048077"/>
    </source>
</evidence>
<dbReference type="GO" id="GO:0020037">
    <property type="term" value="F:heme binding"/>
    <property type="evidence" value="ECO:0007669"/>
    <property type="project" value="InterPro"/>
</dbReference>
<dbReference type="InterPro" id="IPR036909">
    <property type="entry name" value="Cyt_c-like_dom_sf"/>
</dbReference>
<accession>A0A7R8W2K8</accession>
<evidence type="ECO:0000256" key="14">
    <source>
        <dbReference type="ARBA" id="ARBA00025746"/>
    </source>
</evidence>
<dbReference type="Gene3D" id="2.60.40.3440">
    <property type="match status" value="1"/>
</dbReference>
<evidence type="ECO:0000256" key="11">
    <source>
        <dbReference type="ARBA" id="ARBA00022764"/>
    </source>
</evidence>
<keyword evidence="12" id="KW-0249">Electron transport</keyword>
<gene>
    <name evidence="19" type="ORF">CTOB1V02_LOCUS3</name>
</gene>
<dbReference type="NCBIfam" id="TIGR04488">
    <property type="entry name" value="SoxY_true_GGCGG"/>
    <property type="match status" value="1"/>
</dbReference>
<comment type="catalytic activity">
    <reaction evidence="16">
        <text>S-sulfanyl-L-cysteinyl-[SoxY protein] + thiosulfate + 2 Fe(III)-[cytochrome c] = S-(2-sulfodisulfanyl)-L-cysteinyl-[SoxY protein] + 2 Fe(II)-[cytochrome c] + 2 H(+)</text>
        <dbReference type="Rhea" id="RHEA:51224"/>
        <dbReference type="Rhea" id="RHEA-COMP:10350"/>
        <dbReference type="Rhea" id="RHEA-COMP:14399"/>
        <dbReference type="Rhea" id="RHEA-COMP:14689"/>
        <dbReference type="Rhea" id="RHEA-COMP:14690"/>
        <dbReference type="ChEBI" id="CHEBI:15378"/>
        <dbReference type="ChEBI" id="CHEBI:29033"/>
        <dbReference type="ChEBI" id="CHEBI:29034"/>
        <dbReference type="ChEBI" id="CHEBI:33542"/>
        <dbReference type="ChEBI" id="CHEBI:61963"/>
        <dbReference type="ChEBI" id="CHEBI:140664"/>
        <dbReference type="EC" id="2.8.5.2"/>
    </reaction>
</comment>
<dbReference type="InterPro" id="IPR006311">
    <property type="entry name" value="TAT_signal"/>
</dbReference>
<proteinExistence type="inferred from homology"/>
<dbReference type="InterPro" id="IPR016568">
    <property type="entry name" value="Sulphur_oxidation_SoxY"/>
</dbReference>
<keyword evidence="8" id="KW-0808">Transferase</keyword>
<dbReference type="InterPro" id="IPR038162">
    <property type="entry name" value="SoxY_sf"/>
</dbReference>
<evidence type="ECO:0000256" key="5">
    <source>
        <dbReference type="ARBA" id="ARBA00019364"/>
    </source>
</evidence>
<organism evidence="19">
    <name type="scientific">Cyprideis torosa</name>
    <dbReference type="NCBI Taxonomy" id="163714"/>
    <lineage>
        <taxon>Eukaryota</taxon>
        <taxon>Metazoa</taxon>
        <taxon>Ecdysozoa</taxon>
        <taxon>Arthropoda</taxon>
        <taxon>Crustacea</taxon>
        <taxon>Oligostraca</taxon>
        <taxon>Ostracoda</taxon>
        <taxon>Podocopa</taxon>
        <taxon>Podocopida</taxon>
        <taxon>Cytherocopina</taxon>
        <taxon>Cytheroidea</taxon>
        <taxon>Cytherideidae</taxon>
        <taxon>Cyprideis</taxon>
    </lineage>
</organism>
<name>A0A7R8W2K8_9CRUS</name>
<keyword evidence="13" id="KW-0408">Iron</keyword>
<dbReference type="GO" id="GO:0009055">
    <property type="term" value="F:electron transfer activity"/>
    <property type="evidence" value="ECO:0007669"/>
    <property type="project" value="InterPro"/>
</dbReference>
<dbReference type="Gene3D" id="1.10.760.10">
    <property type="entry name" value="Cytochrome c-like domain"/>
    <property type="match status" value="2"/>
</dbReference>
<dbReference type="GO" id="GO:0019417">
    <property type="term" value="P:sulfur oxidation"/>
    <property type="evidence" value="ECO:0007669"/>
    <property type="project" value="InterPro"/>
</dbReference>
<evidence type="ECO:0000256" key="12">
    <source>
        <dbReference type="ARBA" id="ARBA00022982"/>
    </source>
</evidence>
<evidence type="ECO:0000256" key="3">
    <source>
        <dbReference type="ARBA" id="ARBA00006488"/>
    </source>
</evidence>
<evidence type="ECO:0000313" key="19">
    <source>
        <dbReference type="EMBL" id="CAD7221984.1"/>
    </source>
</evidence>
<dbReference type="AlphaFoldDB" id="A0A7R8W2K8"/>
<evidence type="ECO:0000256" key="4">
    <source>
        <dbReference type="ARBA" id="ARBA00012408"/>
    </source>
</evidence>
<dbReference type="GO" id="GO:0016669">
    <property type="term" value="F:oxidoreductase activity, acting on a sulfur group of donors, cytochrome as acceptor"/>
    <property type="evidence" value="ECO:0007669"/>
    <property type="project" value="InterPro"/>
</dbReference>
<feature type="domain" description="Cytochrome c" evidence="18">
    <location>
        <begin position="176"/>
        <end position="255"/>
    </location>
</feature>
<dbReference type="Pfam" id="PF17963">
    <property type="entry name" value="Big_9"/>
    <property type="match status" value="3"/>
</dbReference>
<dbReference type="EMBL" id="OB660025">
    <property type="protein sequence ID" value="CAD7221984.1"/>
    <property type="molecule type" value="Genomic_DNA"/>
</dbReference>
<evidence type="ECO:0000256" key="10">
    <source>
        <dbReference type="ARBA" id="ARBA00022729"/>
    </source>
</evidence>
<keyword evidence="11" id="KW-0574">Periplasm</keyword>
<protein>
    <recommendedName>
        <fullName evidence="5">L-cysteine S-thiosulfotransferase subunit SoxA</fullName>
        <ecNumber evidence="4">2.8.5.2</ecNumber>
    </recommendedName>
</protein>
<evidence type="ECO:0000259" key="17">
    <source>
        <dbReference type="Pfam" id="PF13501"/>
    </source>
</evidence>
<comment type="catalytic activity">
    <reaction evidence="15">
        <text>L-cysteinyl-[SoxY protein] + thiosulfate + 2 Fe(III)-[cytochrome c] = S-sulfosulfanyl-L-cysteinyl-[SoxY protein] + 2 Fe(II)-[cytochrome c] + 2 H(+)</text>
        <dbReference type="Rhea" id="RHEA:56720"/>
        <dbReference type="Rhea" id="RHEA-COMP:10350"/>
        <dbReference type="Rhea" id="RHEA-COMP:14328"/>
        <dbReference type="Rhea" id="RHEA-COMP:14399"/>
        <dbReference type="Rhea" id="RHEA-COMP:14691"/>
        <dbReference type="ChEBI" id="CHEBI:15378"/>
        <dbReference type="ChEBI" id="CHEBI:29033"/>
        <dbReference type="ChEBI" id="CHEBI:29034"/>
        <dbReference type="ChEBI" id="CHEBI:29950"/>
        <dbReference type="ChEBI" id="CHEBI:33542"/>
        <dbReference type="ChEBI" id="CHEBI:139321"/>
        <dbReference type="EC" id="2.8.5.2"/>
    </reaction>
</comment>
<dbReference type="Pfam" id="PF13501">
    <property type="entry name" value="SoxY"/>
    <property type="match status" value="1"/>
</dbReference>
<dbReference type="GO" id="GO:0016740">
    <property type="term" value="F:transferase activity"/>
    <property type="evidence" value="ECO:0007669"/>
    <property type="project" value="UniProtKB-KW"/>
</dbReference>
<evidence type="ECO:0000256" key="7">
    <source>
        <dbReference type="ARBA" id="ARBA00022617"/>
    </source>
</evidence>
<dbReference type="PROSITE" id="PS51318">
    <property type="entry name" value="TAT"/>
    <property type="match status" value="1"/>
</dbReference>
<evidence type="ECO:0000256" key="6">
    <source>
        <dbReference type="ARBA" id="ARBA00022448"/>
    </source>
</evidence>
<feature type="domain" description="Ig-like SoxY" evidence="17">
    <location>
        <begin position="52"/>
        <end position="153"/>
    </location>
</feature>
<evidence type="ECO:0000256" key="2">
    <source>
        <dbReference type="ARBA" id="ARBA00004418"/>
    </source>
</evidence>
<evidence type="ECO:0000259" key="18">
    <source>
        <dbReference type="Pfam" id="PF21342"/>
    </source>
</evidence>
<evidence type="ECO:0000256" key="16">
    <source>
        <dbReference type="ARBA" id="ARBA00048423"/>
    </source>
</evidence>
<comment type="function">
    <text evidence="1">Electron carrier protein. The oxidized form of the cytochrome c heme group can accept an electron from the heme group of the cytochrome c1 subunit of cytochrome reductase. Cytochrome c then transfers this electron to the cytochrome oxidase complex, the final protein carrier in the mitochondrial electron-transport chain.</text>
</comment>
<reference evidence="19" key="1">
    <citation type="submission" date="2020-11" db="EMBL/GenBank/DDBJ databases">
        <authorList>
            <person name="Tran Van P."/>
        </authorList>
    </citation>
    <scope>NUCLEOTIDE SEQUENCE</scope>
</reference>
<dbReference type="EC" id="2.8.5.2" evidence="4"/>
<comment type="similarity">
    <text evidence="3">Belongs to the cytochrome c family.</text>
</comment>